<dbReference type="Proteomes" id="UP000054549">
    <property type="component" value="Unassembled WGS sequence"/>
</dbReference>
<dbReference type="GO" id="GO:0051315">
    <property type="term" value="P:attachment of mitotic spindle microtubules to kinetochore"/>
    <property type="evidence" value="ECO:0007669"/>
    <property type="project" value="TreeGrafter"/>
</dbReference>
<dbReference type="Pfam" id="PF20882">
    <property type="entry name" value="Sos7"/>
    <property type="match status" value="1"/>
</dbReference>
<evidence type="ECO:0000259" key="2">
    <source>
        <dbReference type="Pfam" id="PF20882"/>
    </source>
</evidence>
<name>A0A0C2WFT3_AMAMK</name>
<keyword evidence="4" id="KW-1185">Reference proteome</keyword>
<dbReference type="EMBL" id="KN818301">
    <property type="protein sequence ID" value="KIL60292.1"/>
    <property type="molecule type" value="Genomic_DNA"/>
</dbReference>
<feature type="coiled-coil region" evidence="1">
    <location>
        <begin position="185"/>
        <end position="240"/>
    </location>
</feature>
<dbReference type="GO" id="GO:0000776">
    <property type="term" value="C:kinetochore"/>
    <property type="evidence" value="ECO:0007669"/>
    <property type="project" value="InterPro"/>
</dbReference>
<proteinExistence type="predicted"/>
<feature type="coiled-coil region" evidence="1">
    <location>
        <begin position="101"/>
        <end position="128"/>
    </location>
</feature>
<dbReference type="HOGENOM" id="CLU_062075_0_0_1"/>
<evidence type="ECO:0000256" key="1">
    <source>
        <dbReference type="SAM" id="Coils"/>
    </source>
</evidence>
<dbReference type="STRING" id="946122.A0A0C2WFT3"/>
<dbReference type="PANTHER" id="PTHR37329:SF1">
    <property type="entry name" value="KINETOCHORE PROTEIN SOS7"/>
    <property type="match status" value="1"/>
</dbReference>
<dbReference type="GO" id="GO:0034501">
    <property type="term" value="P:protein localization to kinetochore"/>
    <property type="evidence" value="ECO:0007669"/>
    <property type="project" value="InterPro"/>
</dbReference>
<sequence>MTSRTSLESAAEQEKHLEAASSLQDAFGKANLKLKSNAAEFTDGEETLLKDPVIVASDVAAQLTFLRKLKFQYLEQNAKDKYVKTIVSDIDDAPMVTADDNRELATKNEEKKTRLRNAKAELADVQGNIKTLAPLVEEDYDKVEKQTEKATTLAQKIIDAKLTLTRLRQTHPHPRLTIPMADQKLAEQVEQMQTLHDKVQEISKNAQTIKEGVKEGSLEVEKLRMQRAELEKTVKAIKIDDEGDDNRKLKPLYDWFMVTLAIHRLIHGLHQSHAASENELRLTYSVAPSPADKPTLITICLIFAPDTRHLAAVQVAGLEELDLDVGDVIDTHIQTNDVYGLVAAVLSHVRVSLALRTI</sequence>
<dbReference type="InParanoid" id="A0A0C2WFT3"/>
<dbReference type="InterPro" id="IPR037475">
    <property type="entry name" value="Sos7"/>
</dbReference>
<dbReference type="OrthoDB" id="18959at2759"/>
<keyword evidence="1" id="KW-0175">Coiled coil</keyword>
<dbReference type="PANTHER" id="PTHR37329">
    <property type="entry name" value="KINETOCHORE PROTEIN SOS7"/>
    <property type="match status" value="1"/>
</dbReference>
<protein>
    <recommendedName>
        <fullName evidence="2">Kinetochore protein Sos7 coiled-coil domain-containing protein</fullName>
    </recommendedName>
</protein>
<dbReference type="InterPro" id="IPR048781">
    <property type="entry name" value="Sos7_CC"/>
</dbReference>
<evidence type="ECO:0000313" key="4">
    <source>
        <dbReference type="Proteomes" id="UP000054549"/>
    </source>
</evidence>
<gene>
    <name evidence="3" type="ORF">M378DRAFT_168312</name>
</gene>
<evidence type="ECO:0000313" key="3">
    <source>
        <dbReference type="EMBL" id="KIL60292.1"/>
    </source>
</evidence>
<organism evidence="3 4">
    <name type="scientific">Amanita muscaria (strain Koide BX008)</name>
    <dbReference type="NCBI Taxonomy" id="946122"/>
    <lineage>
        <taxon>Eukaryota</taxon>
        <taxon>Fungi</taxon>
        <taxon>Dikarya</taxon>
        <taxon>Basidiomycota</taxon>
        <taxon>Agaricomycotina</taxon>
        <taxon>Agaricomycetes</taxon>
        <taxon>Agaricomycetidae</taxon>
        <taxon>Agaricales</taxon>
        <taxon>Pluteineae</taxon>
        <taxon>Amanitaceae</taxon>
        <taxon>Amanita</taxon>
    </lineage>
</organism>
<reference evidence="3 4" key="1">
    <citation type="submission" date="2014-04" db="EMBL/GenBank/DDBJ databases">
        <title>Evolutionary Origins and Diversification of the Mycorrhizal Mutualists.</title>
        <authorList>
            <consortium name="DOE Joint Genome Institute"/>
            <consortium name="Mycorrhizal Genomics Consortium"/>
            <person name="Kohler A."/>
            <person name="Kuo A."/>
            <person name="Nagy L.G."/>
            <person name="Floudas D."/>
            <person name="Copeland A."/>
            <person name="Barry K.W."/>
            <person name="Cichocki N."/>
            <person name="Veneault-Fourrey C."/>
            <person name="LaButti K."/>
            <person name="Lindquist E.A."/>
            <person name="Lipzen A."/>
            <person name="Lundell T."/>
            <person name="Morin E."/>
            <person name="Murat C."/>
            <person name="Riley R."/>
            <person name="Ohm R."/>
            <person name="Sun H."/>
            <person name="Tunlid A."/>
            <person name="Henrissat B."/>
            <person name="Grigoriev I.V."/>
            <person name="Hibbett D.S."/>
            <person name="Martin F."/>
        </authorList>
    </citation>
    <scope>NUCLEOTIDE SEQUENCE [LARGE SCALE GENOMIC DNA]</scope>
    <source>
        <strain evidence="3 4">Koide BX008</strain>
    </source>
</reference>
<accession>A0A0C2WFT3</accession>
<feature type="domain" description="Kinetochore protein Sos7 coiled-coil" evidence="2">
    <location>
        <begin position="65"/>
        <end position="140"/>
    </location>
</feature>
<dbReference type="AlphaFoldDB" id="A0A0C2WFT3"/>